<organism evidence="1 2">
    <name type="scientific">Actinocatenispora rupis</name>
    <dbReference type="NCBI Taxonomy" id="519421"/>
    <lineage>
        <taxon>Bacteria</taxon>
        <taxon>Bacillati</taxon>
        <taxon>Actinomycetota</taxon>
        <taxon>Actinomycetes</taxon>
        <taxon>Micromonosporales</taxon>
        <taxon>Micromonosporaceae</taxon>
        <taxon>Actinocatenispora</taxon>
    </lineage>
</organism>
<accession>A0A8J3J521</accession>
<proteinExistence type="predicted"/>
<evidence type="ECO:0000313" key="2">
    <source>
        <dbReference type="Proteomes" id="UP000612808"/>
    </source>
</evidence>
<evidence type="ECO:0000313" key="1">
    <source>
        <dbReference type="EMBL" id="GID15926.1"/>
    </source>
</evidence>
<name>A0A8J3J521_9ACTN</name>
<dbReference type="Proteomes" id="UP000612808">
    <property type="component" value="Unassembled WGS sequence"/>
</dbReference>
<gene>
    <name evidence="1" type="ORF">Aru02nite_68150</name>
</gene>
<keyword evidence="2" id="KW-1185">Reference proteome</keyword>
<sequence length="87" mass="9989">MTVSEIAWRAAHDFARRLRDPRFRRFARTAGYRPDRDLVLALEHEPVRHVLDRVEEQSDGGPVTVVVYRPGTERGFSFVEVGDRPAA</sequence>
<dbReference type="AlphaFoldDB" id="A0A8J3J521"/>
<protein>
    <submittedName>
        <fullName evidence="1">Uncharacterized protein</fullName>
    </submittedName>
</protein>
<reference evidence="1" key="1">
    <citation type="submission" date="2021-01" db="EMBL/GenBank/DDBJ databases">
        <title>Whole genome shotgun sequence of Actinocatenispora rupis NBRC 107355.</title>
        <authorList>
            <person name="Komaki H."/>
            <person name="Tamura T."/>
        </authorList>
    </citation>
    <scope>NUCLEOTIDE SEQUENCE</scope>
    <source>
        <strain evidence="1">NBRC 107355</strain>
    </source>
</reference>
<dbReference type="EMBL" id="BOMB01000049">
    <property type="protein sequence ID" value="GID15926.1"/>
    <property type="molecule type" value="Genomic_DNA"/>
</dbReference>
<comment type="caution">
    <text evidence="1">The sequence shown here is derived from an EMBL/GenBank/DDBJ whole genome shotgun (WGS) entry which is preliminary data.</text>
</comment>